<dbReference type="InterPro" id="IPR007867">
    <property type="entry name" value="GMC_OxRtase_C"/>
</dbReference>
<keyword evidence="7" id="KW-0325">Glycoprotein</keyword>
<keyword evidence="5 9" id="KW-0274">FAD</keyword>
<proteinExistence type="inferred from homology"/>
<evidence type="ECO:0000256" key="1">
    <source>
        <dbReference type="ARBA" id="ARBA00001974"/>
    </source>
</evidence>
<evidence type="ECO:0000256" key="2">
    <source>
        <dbReference type="ARBA" id="ARBA00010790"/>
    </source>
</evidence>
<keyword evidence="4 10" id="KW-0732">Signal</keyword>
<evidence type="ECO:0000256" key="3">
    <source>
        <dbReference type="ARBA" id="ARBA00022630"/>
    </source>
</evidence>
<dbReference type="PANTHER" id="PTHR11552">
    <property type="entry name" value="GLUCOSE-METHANOL-CHOLINE GMC OXIDOREDUCTASE"/>
    <property type="match status" value="1"/>
</dbReference>
<dbReference type="EMBL" id="JARKIF010000012">
    <property type="protein sequence ID" value="KAJ7625892.1"/>
    <property type="molecule type" value="Genomic_DNA"/>
</dbReference>
<sequence>MLAPALTVLSLFSAVGLCNLYEDVADLPGFQYDFVIIGGGTAGNALASRLTENPNVAVLVLEAGLNPGSDPNVAVPFLSGGVSANATIYSWNYTTIPQAGADGIAYPFSRAFMLGGCSAHNGLAYTRGADSDWDRYATISGDSGWSWNSVLPYFKKAEQWTAPSDNHNTAGQYTPSVHGTSGPIQVSLAGYTWSEFQGHVLQTTKELPNEFPFNQDPNSGKPLGIGYMQSTIGNGARSSSATGYLNSTVLARSNLHVLLHAQVSKLVNPVASRVVPSEPTAFGGVQFRFDGTLYVANATKEIILSAGPIGTPSILMHSGVGDSAVLKPLGIPVVRDLPSVGKNSSEHPYGGLQWPVTSNQTIEALYSSTSVMDSSMAQWTKSRTGPMVDAPPGPMLAWLRLPANSTTLQKYPDPSSGADAPHFEVLFQPSGLDIYGPGPYTPTVSLTLGLVSPASRGSVTINSADPFAAPVIDLGLFSNDFDASAFAEGLQLITKIASAPNWKGYLGAPVLDISTMSLDDIIAHVRGASGPGYHFVGTAGMSPRGAQYGAVDPDLKVKGIYGLRVVDVSVLPVVPAAHTQAAAYVVAERAADLIKSQWNL</sequence>
<dbReference type="GO" id="GO:0050660">
    <property type="term" value="F:flavin adenine dinucleotide binding"/>
    <property type="evidence" value="ECO:0007669"/>
    <property type="project" value="InterPro"/>
</dbReference>
<gene>
    <name evidence="12" type="ORF">FB45DRAFT_1060499</name>
</gene>
<feature type="chain" id="PRO_5042062350" description="Glucose-methanol-choline oxidoreductase N-terminal domain-containing protein" evidence="10">
    <location>
        <begin position="19"/>
        <end position="600"/>
    </location>
</feature>
<dbReference type="PROSITE" id="PS00624">
    <property type="entry name" value="GMC_OXRED_2"/>
    <property type="match status" value="1"/>
</dbReference>
<comment type="similarity">
    <text evidence="2">Belongs to the GMC oxidoreductase family.</text>
</comment>
<evidence type="ECO:0000256" key="8">
    <source>
        <dbReference type="PIRSR" id="PIRSR000137-1"/>
    </source>
</evidence>
<evidence type="ECO:0000256" key="7">
    <source>
        <dbReference type="ARBA" id="ARBA00023180"/>
    </source>
</evidence>
<comment type="caution">
    <text evidence="12">The sequence shown here is derived from an EMBL/GenBank/DDBJ whole genome shotgun (WGS) entry which is preliminary data.</text>
</comment>
<dbReference type="Gene3D" id="3.30.560.10">
    <property type="entry name" value="Glucose Oxidase, domain 3"/>
    <property type="match status" value="1"/>
</dbReference>
<dbReference type="InterPro" id="IPR036188">
    <property type="entry name" value="FAD/NAD-bd_sf"/>
</dbReference>
<feature type="active site" description="Proton acceptor" evidence="8">
    <location>
        <position position="578"/>
    </location>
</feature>
<dbReference type="PIRSF" id="PIRSF000137">
    <property type="entry name" value="Alcohol_oxidase"/>
    <property type="match status" value="1"/>
</dbReference>
<reference evidence="12" key="1">
    <citation type="submission" date="2023-03" db="EMBL/GenBank/DDBJ databases">
        <title>Massive genome expansion in bonnet fungi (Mycena s.s.) driven by repeated elements and novel gene families across ecological guilds.</title>
        <authorList>
            <consortium name="Lawrence Berkeley National Laboratory"/>
            <person name="Harder C.B."/>
            <person name="Miyauchi S."/>
            <person name="Viragh M."/>
            <person name="Kuo A."/>
            <person name="Thoen E."/>
            <person name="Andreopoulos B."/>
            <person name="Lu D."/>
            <person name="Skrede I."/>
            <person name="Drula E."/>
            <person name="Henrissat B."/>
            <person name="Morin E."/>
            <person name="Kohler A."/>
            <person name="Barry K."/>
            <person name="LaButti K."/>
            <person name="Morin E."/>
            <person name="Salamov A."/>
            <person name="Lipzen A."/>
            <person name="Mereny Z."/>
            <person name="Hegedus B."/>
            <person name="Baldrian P."/>
            <person name="Stursova M."/>
            <person name="Weitz H."/>
            <person name="Taylor A."/>
            <person name="Grigoriev I.V."/>
            <person name="Nagy L.G."/>
            <person name="Martin F."/>
            <person name="Kauserud H."/>
        </authorList>
    </citation>
    <scope>NUCLEOTIDE SEQUENCE</scope>
    <source>
        <strain evidence="12">9284</strain>
    </source>
</reference>
<evidence type="ECO:0000256" key="4">
    <source>
        <dbReference type="ARBA" id="ARBA00022729"/>
    </source>
</evidence>
<keyword evidence="13" id="KW-1185">Reference proteome</keyword>
<dbReference type="SUPFAM" id="SSF54373">
    <property type="entry name" value="FAD-linked reductases, C-terminal domain"/>
    <property type="match status" value="1"/>
</dbReference>
<dbReference type="InterPro" id="IPR012132">
    <property type="entry name" value="GMC_OxRdtase"/>
</dbReference>
<evidence type="ECO:0000256" key="10">
    <source>
        <dbReference type="SAM" id="SignalP"/>
    </source>
</evidence>
<dbReference type="Pfam" id="PF05199">
    <property type="entry name" value="GMC_oxred_C"/>
    <property type="match status" value="1"/>
</dbReference>
<evidence type="ECO:0000313" key="12">
    <source>
        <dbReference type="EMBL" id="KAJ7625892.1"/>
    </source>
</evidence>
<dbReference type="AlphaFoldDB" id="A0AAD7BN64"/>
<name>A0AAD7BN64_9AGAR</name>
<protein>
    <recommendedName>
        <fullName evidence="11">Glucose-methanol-choline oxidoreductase N-terminal domain-containing protein</fullName>
    </recommendedName>
</protein>
<organism evidence="12 13">
    <name type="scientific">Roridomyces roridus</name>
    <dbReference type="NCBI Taxonomy" id="1738132"/>
    <lineage>
        <taxon>Eukaryota</taxon>
        <taxon>Fungi</taxon>
        <taxon>Dikarya</taxon>
        <taxon>Basidiomycota</taxon>
        <taxon>Agaricomycotina</taxon>
        <taxon>Agaricomycetes</taxon>
        <taxon>Agaricomycetidae</taxon>
        <taxon>Agaricales</taxon>
        <taxon>Marasmiineae</taxon>
        <taxon>Mycenaceae</taxon>
        <taxon>Roridomyces</taxon>
    </lineage>
</organism>
<evidence type="ECO:0000256" key="5">
    <source>
        <dbReference type="ARBA" id="ARBA00022827"/>
    </source>
</evidence>
<accession>A0AAD7BN64</accession>
<keyword evidence="6" id="KW-0560">Oxidoreductase</keyword>
<feature type="signal peptide" evidence="10">
    <location>
        <begin position="1"/>
        <end position="18"/>
    </location>
</feature>
<evidence type="ECO:0000256" key="9">
    <source>
        <dbReference type="PIRSR" id="PIRSR000137-2"/>
    </source>
</evidence>
<feature type="binding site" evidence="9">
    <location>
        <position position="263"/>
    </location>
    <ligand>
        <name>FAD</name>
        <dbReference type="ChEBI" id="CHEBI:57692"/>
    </ligand>
</feature>
<feature type="active site" description="Proton donor" evidence="8">
    <location>
        <position position="534"/>
    </location>
</feature>
<dbReference type="Proteomes" id="UP001221142">
    <property type="component" value="Unassembled WGS sequence"/>
</dbReference>
<dbReference type="GO" id="GO:0016614">
    <property type="term" value="F:oxidoreductase activity, acting on CH-OH group of donors"/>
    <property type="evidence" value="ECO:0007669"/>
    <property type="project" value="InterPro"/>
</dbReference>
<evidence type="ECO:0000259" key="11">
    <source>
        <dbReference type="PROSITE" id="PS00624"/>
    </source>
</evidence>
<keyword evidence="3" id="KW-0285">Flavoprotein</keyword>
<dbReference type="InterPro" id="IPR000172">
    <property type="entry name" value="GMC_OxRdtase_N"/>
</dbReference>
<evidence type="ECO:0000256" key="6">
    <source>
        <dbReference type="ARBA" id="ARBA00023002"/>
    </source>
</evidence>
<dbReference type="Pfam" id="PF00732">
    <property type="entry name" value="GMC_oxred_N"/>
    <property type="match status" value="1"/>
</dbReference>
<dbReference type="PANTHER" id="PTHR11552:SF201">
    <property type="entry name" value="GLUCOSE-METHANOL-CHOLINE OXIDOREDUCTASE N-TERMINAL DOMAIN-CONTAINING PROTEIN"/>
    <property type="match status" value="1"/>
</dbReference>
<dbReference type="SUPFAM" id="SSF51905">
    <property type="entry name" value="FAD/NAD(P)-binding domain"/>
    <property type="match status" value="1"/>
</dbReference>
<feature type="domain" description="Glucose-methanol-choline oxidoreductase N-terminal" evidence="11">
    <location>
        <begin position="307"/>
        <end position="321"/>
    </location>
</feature>
<comment type="cofactor">
    <cofactor evidence="1 9">
        <name>FAD</name>
        <dbReference type="ChEBI" id="CHEBI:57692"/>
    </cofactor>
</comment>
<evidence type="ECO:0000313" key="13">
    <source>
        <dbReference type="Proteomes" id="UP001221142"/>
    </source>
</evidence>
<dbReference type="Gene3D" id="3.50.50.60">
    <property type="entry name" value="FAD/NAD(P)-binding domain"/>
    <property type="match status" value="1"/>
</dbReference>